<keyword evidence="10 14" id="KW-0479">Metal-binding</keyword>
<comment type="caution">
    <text evidence="14">Lacks conserved residue(s) required for the propagation of feature annotation.</text>
</comment>
<dbReference type="UniPathway" id="UPA00056">
    <property type="reaction ID" value="UER00093"/>
</dbReference>
<reference evidence="17" key="1">
    <citation type="submission" date="2018-05" db="EMBL/GenBank/DDBJ databases">
        <title>Zavarzinia sp. HR-AS.</title>
        <authorList>
            <person name="Lee Y."/>
            <person name="Jeon C.O."/>
        </authorList>
    </citation>
    <scope>NUCLEOTIDE SEQUENCE [LARGE SCALE GENOMIC DNA]</scope>
    <source>
        <strain evidence="17">DSM 1231</strain>
    </source>
</reference>
<evidence type="ECO:0000256" key="4">
    <source>
        <dbReference type="ARBA" id="ARBA00004709"/>
    </source>
</evidence>
<dbReference type="InterPro" id="IPR036571">
    <property type="entry name" value="MECDP_synthase_sf"/>
</dbReference>
<dbReference type="HAMAP" id="MF_00107">
    <property type="entry name" value="IspF"/>
    <property type="match status" value="1"/>
</dbReference>
<feature type="region of interest" description="2-C-methyl-D-erythritol 4-phosphate cytidylyltransferase" evidence="14">
    <location>
        <begin position="1"/>
        <end position="235"/>
    </location>
</feature>
<dbReference type="NCBIfam" id="NF006899">
    <property type="entry name" value="PRK09382.1"/>
    <property type="match status" value="1"/>
</dbReference>
<dbReference type="InterPro" id="IPR020555">
    <property type="entry name" value="MECDP_synthase_CS"/>
</dbReference>
<evidence type="ECO:0000256" key="13">
    <source>
        <dbReference type="ARBA" id="ARBA00023268"/>
    </source>
</evidence>
<dbReference type="InterPro" id="IPR034683">
    <property type="entry name" value="IspD/TarI"/>
</dbReference>
<comment type="similarity">
    <text evidence="7">Belongs to the IspD/TarI cytidylyltransferase family. IspD subfamily.</text>
</comment>
<evidence type="ECO:0000256" key="1">
    <source>
        <dbReference type="ARBA" id="ARBA00000200"/>
    </source>
</evidence>
<feature type="binding site" evidence="14">
    <location>
        <begin position="290"/>
        <end position="292"/>
    </location>
    <ligand>
        <name>4-CDP-2-C-methyl-D-erythritol 2-phosphate</name>
        <dbReference type="ChEBI" id="CHEBI:57919"/>
    </ligand>
</feature>
<evidence type="ECO:0000313" key="17">
    <source>
        <dbReference type="Proteomes" id="UP000246077"/>
    </source>
</evidence>
<dbReference type="Gene3D" id="3.90.550.10">
    <property type="entry name" value="Spore Coat Polysaccharide Biosynthesis Protein SpsA, Chain A"/>
    <property type="match status" value="1"/>
</dbReference>
<dbReference type="EC" id="4.6.1.12" evidence="14"/>
<feature type="binding site" evidence="14">
    <location>
        <position position="242"/>
    </location>
    <ligand>
        <name>a divalent metal cation</name>
        <dbReference type="ChEBI" id="CHEBI:60240"/>
    </ligand>
</feature>
<feature type="site" description="Transition state stabilizer" evidence="14">
    <location>
        <position position="367"/>
    </location>
</feature>
<feature type="binding site" evidence="14">
    <location>
        <position position="244"/>
    </location>
    <ligand>
        <name>a divalent metal cation</name>
        <dbReference type="ChEBI" id="CHEBI:60240"/>
    </ligand>
</feature>
<protein>
    <recommendedName>
        <fullName evidence="14">Bifunctional enzyme IspD/IspF</fullName>
    </recommendedName>
    <domain>
        <recommendedName>
            <fullName evidence="14">2-C-methyl-D-erythritol 4-phosphate cytidylyltransferase</fullName>
            <ecNumber evidence="14">2.7.7.60</ecNumber>
        </recommendedName>
        <alternativeName>
            <fullName evidence="14">4-diphosphocytidyl-2C-methyl-D-erythritol synthase</fullName>
        </alternativeName>
        <alternativeName>
            <fullName evidence="14">MEP cytidylyltransferase</fullName>
            <shortName evidence="14">MCT</shortName>
        </alternativeName>
    </domain>
    <domain>
        <recommendedName>
            <fullName evidence="14">2-C-methyl-D-erythritol 2,4-cyclodiphosphate synthase</fullName>
            <shortName evidence="14">MECDP-synthase</shortName>
            <shortName evidence="14">MECPP-synthase</shortName>
            <shortName evidence="14">MECPS</shortName>
            <ecNumber evidence="14">4.6.1.12</ecNumber>
        </recommendedName>
    </domain>
</protein>
<comment type="pathway">
    <text evidence="4 14">Isoprenoid biosynthesis; isopentenyl diphosphate biosynthesis via DXP pathway; isopentenyl diphosphate from 1-deoxy-D-xylulose 5-phosphate: step 4/6.</text>
</comment>
<dbReference type="InterPro" id="IPR029044">
    <property type="entry name" value="Nucleotide-diphossugar_trans"/>
</dbReference>
<dbReference type="SUPFAM" id="SSF53448">
    <property type="entry name" value="Nucleotide-diphospho-sugar transferases"/>
    <property type="match status" value="1"/>
</dbReference>
<evidence type="ECO:0000256" key="5">
    <source>
        <dbReference type="ARBA" id="ARBA00004787"/>
    </source>
</evidence>
<evidence type="ECO:0000256" key="6">
    <source>
        <dbReference type="ARBA" id="ARBA00008480"/>
    </source>
</evidence>
<dbReference type="CDD" id="cd00554">
    <property type="entry name" value="MECDP_synthase"/>
    <property type="match status" value="1"/>
</dbReference>
<dbReference type="CDD" id="cd02516">
    <property type="entry name" value="CDP-ME_synthetase"/>
    <property type="match status" value="1"/>
</dbReference>
<evidence type="ECO:0000256" key="9">
    <source>
        <dbReference type="ARBA" id="ARBA00022695"/>
    </source>
</evidence>
<dbReference type="InterPro" id="IPR026596">
    <property type="entry name" value="IspD/F"/>
</dbReference>
<dbReference type="InterPro" id="IPR018294">
    <property type="entry name" value="ISPD_synthase_CS"/>
</dbReference>
<dbReference type="EC" id="2.7.7.60" evidence="14"/>
<feature type="site" description="Transition state stabilizer" evidence="14">
    <location>
        <position position="29"/>
    </location>
</feature>
<keyword evidence="8 14" id="KW-0808">Transferase</keyword>
<keyword evidence="11 14" id="KW-0414">Isoprene biosynthesis</keyword>
<gene>
    <name evidence="14 16" type="primary">ispDF</name>
    <name evidence="16" type="ORF">DKG75_04305</name>
</gene>
<name>A0A317ECD2_9PROT</name>
<dbReference type="InterPro" id="IPR003526">
    <property type="entry name" value="MECDP_synthase"/>
</dbReference>
<dbReference type="Proteomes" id="UP000246077">
    <property type="component" value="Unassembled WGS sequence"/>
</dbReference>
<evidence type="ECO:0000313" key="16">
    <source>
        <dbReference type="EMBL" id="PWR23790.1"/>
    </source>
</evidence>
<keyword evidence="12 14" id="KW-0456">Lyase</keyword>
<feature type="binding site" evidence="14">
    <location>
        <position position="276"/>
    </location>
    <ligand>
        <name>a divalent metal cation</name>
        <dbReference type="ChEBI" id="CHEBI:60240"/>
    </ligand>
</feature>
<organism evidence="16 17">
    <name type="scientific">Zavarzinia compransoris</name>
    <dbReference type="NCBI Taxonomy" id="1264899"/>
    <lineage>
        <taxon>Bacteria</taxon>
        <taxon>Pseudomonadati</taxon>
        <taxon>Pseudomonadota</taxon>
        <taxon>Alphaproteobacteria</taxon>
        <taxon>Rhodospirillales</taxon>
        <taxon>Zavarziniaceae</taxon>
        <taxon>Zavarzinia</taxon>
    </lineage>
</organism>
<dbReference type="PANTHER" id="PTHR43181">
    <property type="entry name" value="2-C-METHYL-D-ERYTHRITOL 2,4-CYCLODIPHOSPHATE SYNTHASE, CHLOROPLASTIC"/>
    <property type="match status" value="1"/>
</dbReference>
<dbReference type="AlphaFoldDB" id="A0A317ECD2"/>
<comment type="similarity">
    <text evidence="14">In the N-terminal section; belongs to the IspD/TarI cytidylyltransferase family. IspD subfamily.</text>
</comment>
<accession>A0A317ECD2</accession>
<comment type="catalytic activity">
    <reaction evidence="1 14">
        <text>4-CDP-2-C-methyl-D-erythritol 2-phosphate = 2-C-methyl-D-erythritol 2,4-cyclic diphosphate + CMP</text>
        <dbReference type="Rhea" id="RHEA:23864"/>
        <dbReference type="ChEBI" id="CHEBI:57919"/>
        <dbReference type="ChEBI" id="CHEBI:58483"/>
        <dbReference type="ChEBI" id="CHEBI:60377"/>
        <dbReference type="EC" id="4.6.1.12"/>
    </reaction>
</comment>
<proteinExistence type="inferred from homology"/>
<dbReference type="PANTHER" id="PTHR43181:SF1">
    <property type="entry name" value="2-C-METHYL-D-ERYTHRITOL 2,4-CYCLODIPHOSPHATE SYNTHASE, CHLOROPLASTIC"/>
    <property type="match status" value="1"/>
</dbReference>
<feature type="binding site" evidence="14">
    <location>
        <position position="373"/>
    </location>
    <ligand>
        <name>4-CDP-2-C-methyl-D-erythritol 2-phosphate</name>
        <dbReference type="ChEBI" id="CHEBI:57919"/>
    </ligand>
</feature>
<evidence type="ECO:0000256" key="7">
    <source>
        <dbReference type="ARBA" id="ARBA00009789"/>
    </source>
</evidence>
<dbReference type="Pfam" id="PF02542">
    <property type="entry name" value="YgbB"/>
    <property type="match status" value="1"/>
</dbReference>
<evidence type="ECO:0000256" key="11">
    <source>
        <dbReference type="ARBA" id="ARBA00023229"/>
    </source>
</evidence>
<comment type="similarity">
    <text evidence="6">Belongs to the IspF family.</text>
</comment>
<dbReference type="HAMAP" id="MF_01520">
    <property type="entry name" value="IspDF"/>
    <property type="match status" value="1"/>
</dbReference>
<dbReference type="PROSITE" id="PS01350">
    <property type="entry name" value="ISPF"/>
    <property type="match status" value="1"/>
</dbReference>
<feature type="site" description="Transition state stabilizer" evidence="14">
    <location>
        <position position="268"/>
    </location>
</feature>
<dbReference type="Pfam" id="PF01128">
    <property type="entry name" value="IspD"/>
    <property type="match status" value="1"/>
</dbReference>
<dbReference type="FunFam" id="3.90.550.10:FF:000003">
    <property type="entry name" value="2-C-methyl-D-erythritol 4-phosphate cytidylyltransferase"/>
    <property type="match status" value="1"/>
</dbReference>
<comment type="catalytic activity">
    <reaction evidence="2 14">
        <text>2-C-methyl-D-erythritol 4-phosphate + CTP + H(+) = 4-CDP-2-C-methyl-D-erythritol + diphosphate</text>
        <dbReference type="Rhea" id="RHEA:13429"/>
        <dbReference type="ChEBI" id="CHEBI:15378"/>
        <dbReference type="ChEBI" id="CHEBI:33019"/>
        <dbReference type="ChEBI" id="CHEBI:37563"/>
        <dbReference type="ChEBI" id="CHEBI:57823"/>
        <dbReference type="ChEBI" id="CHEBI:58262"/>
        <dbReference type="EC" id="2.7.7.60"/>
    </reaction>
</comment>
<evidence type="ECO:0000256" key="10">
    <source>
        <dbReference type="ARBA" id="ARBA00022723"/>
    </source>
</evidence>
<dbReference type="InterPro" id="IPR001228">
    <property type="entry name" value="IspD"/>
</dbReference>
<dbReference type="GO" id="GO:0019288">
    <property type="term" value="P:isopentenyl diphosphate biosynthetic process, methylerythritol 4-phosphate pathway"/>
    <property type="evidence" value="ECO:0007669"/>
    <property type="project" value="UniProtKB-UniRule"/>
</dbReference>
<evidence type="ECO:0000256" key="8">
    <source>
        <dbReference type="ARBA" id="ARBA00022679"/>
    </source>
</evidence>
<feature type="site" description="Positions MEP for the nucleophilic attack" evidence="14">
    <location>
        <position position="160"/>
    </location>
</feature>
<dbReference type="OrthoDB" id="9804336at2"/>
<dbReference type="HAMAP" id="MF_00108">
    <property type="entry name" value="IspD"/>
    <property type="match status" value="1"/>
</dbReference>
<dbReference type="Gene3D" id="3.30.1330.50">
    <property type="entry name" value="2-C-methyl-D-erythritol 2,4-cyclodiphosphate synthase"/>
    <property type="match status" value="1"/>
</dbReference>
<feature type="binding site" evidence="14">
    <location>
        <position position="376"/>
    </location>
    <ligand>
        <name>4-CDP-2-C-methyl-D-erythritol 2-phosphate</name>
        <dbReference type="ChEBI" id="CHEBI:57919"/>
    </ligand>
</feature>
<keyword evidence="13 14" id="KW-0511">Multifunctional enzyme</keyword>
<dbReference type="SUPFAM" id="SSF69765">
    <property type="entry name" value="IpsF-like"/>
    <property type="match status" value="1"/>
</dbReference>
<dbReference type="GO" id="GO:0008685">
    <property type="term" value="F:2-C-methyl-D-erythritol 2,4-cyclodiphosphate synthase activity"/>
    <property type="evidence" value="ECO:0007669"/>
    <property type="project" value="UniProtKB-UniRule"/>
</dbReference>
<evidence type="ECO:0000259" key="15">
    <source>
        <dbReference type="Pfam" id="PF02542"/>
    </source>
</evidence>
<evidence type="ECO:0000256" key="14">
    <source>
        <dbReference type="HAMAP-Rule" id="MF_01520"/>
    </source>
</evidence>
<feature type="domain" description="2-C-methyl-D-erythritol 2,4-cyclodiphosphate synthase" evidence="15">
    <location>
        <begin position="235"/>
        <end position="388"/>
    </location>
</feature>
<feature type="binding site" evidence="14">
    <location>
        <begin position="366"/>
        <end position="369"/>
    </location>
    <ligand>
        <name>4-CDP-2-C-methyl-D-erythritol 2-phosphate</name>
        <dbReference type="ChEBI" id="CHEBI:57919"/>
    </ligand>
</feature>
<feature type="region of interest" description="2-C-methyl-D-erythritol 2,4-cyclodiphosphate synthase" evidence="14">
    <location>
        <begin position="236"/>
        <end position="391"/>
    </location>
</feature>
<feature type="site" description="Transition state stabilizer" evidence="14">
    <location>
        <position position="22"/>
    </location>
</feature>
<comment type="caution">
    <text evidence="16">The sequence shown here is derived from an EMBL/GenBank/DDBJ whole genome shotgun (WGS) entry which is preliminary data.</text>
</comment>
<evidence type="ECO:0000256" key="2">
    <source>
        <dbReference type="ARBA" id="ARBA00001282"/>
    </source>
</evidence>
<comment type="similarity">
    <text evidence="14">In the C-terminal section; belongs to the IspF family.</text>
</comment>
<feature type="binding site" evidence="14">
    <location>
        <begin position="268"/>
        <end position="269"/>
    </location>
    <ligand>
        <name>4-CDP-2-C-methyl-D-erythritol 2-phosphate</name>
        <dbReference type="ChEBI" id="CHEBI:57919"/>
    </ligand>
</feature>
<keyword evidence="9 14" id="KW-0548">Nucleotidyltransferase</keyword>
<dbReference type="GO" id="GO:0046872">
    <property type="term" value="F:metal ion binding"/>
    <property type="evidence" value="ECO:0007669"/>
    <property type="project" value="UniProtKB-KW"/>
</dbReference>
<feature type="site" description="Positions MEP for the nucleophilic attack" evidence="14">
    <location>
        <position position="214"/>
    </location>
</feature>
<dbReference type="NCBIfam" id="TIGR00453">
    <property type="entry name" value="ispD"/>
    <property type="match status" value="1"/>
</dbReference>
<comment type="cofactor">
    <cofactor evidence="3 14">
        <name>a divalent metal cation</name>
        <dbReference type="ChEBI" id="CHEBI:60240"/>
    </cofactor>
</comment>
<keyword evidence="17" id="KW-1185">Reference proteome</keyword>
<comment type="pathway">
    <text evidence="5 14">Isoprenoid biosynthesis; isopentenyl diphosphate biosynthesis via DXP pathway; isopentenyl diphosphate from 1-deoxy-D-xylulose 5-phosphate: step 2/6.</text>
</comment>
<feature type="binding site" evidence="14">
    <location>
        <begin position="242"/>
        <end position="244"/>
    </location>
    <ligand>
        <name>4-CDP-2-C-methyl-D-erythritol 2-phosphate</name>
        <dbReference type="ChEBI" id="CHEBI:57919"/>
    </ligand>
</feature>
<dbReference type="EMBL" id="QGLF01000001">
    <property type="protein sequence ID" value="PWR23790.1"/>
    <property type="molecule type" value="Genomic_DNA"/>
</dbReference>
<dbReference type="NCBIfam" id="TIGR00151">
    <property type="entry name" value="ispF"/>
    <property type="match status" value="1"/>
</dbReference>
<dbReference type="PROSITE" id="PS01295">
    <property type="entry name" value="ISPD"/>
    <property type="match status" value="1"/>
</dbReference>
<evidence type="ECO:0000256" key="3">
    <source>
        <dbReference type="ARBA" id="ARBA00001968"/>
    </source>
</evidence>
<dbReference type="RefSeq" id="WP_109919820.1">
    <property type="nucleotide sequence ID" value="NZ_QGLF01000001.1"/>
</dbReference>
<dbReference type="GO" id="GO:0016114">
    <property type="term" value="P:terpenoid biosynthetic process"/>
    <property type="evidence" value="ECO:0007669"/>
    <property type="project" value="InterPro"/>
</dbReference>
<comment type="function">
    <text evidence="14">Bifunctional enzyme that catalyzes the formation of 4-diphosphocytidyl-2-C-methyl-D-erythritol from CTP and 2-C-methyl-D-erythritol 4-phosphate (MEP) (IspD), and catalyzes the conversion of 4-diphosphocytidyl-2-C-methyl-D-erythritol 2-phosphate (CDP-ME2P) to 2-C-methyl-D-erythritol 2,4-cyclodiphosphate (ME-CPP) with a corresponding release of cytidine 5-monophosphate (CMP) (IspF).</text>
</comment>
<dbReference type="GO" id="GO:0050518">
    <property type="term" value="F:2-C-methyl-D-erythritol 4-phosphate cytidylyltransferase activity"/>
    <property type="evidence" value="ECO:0007669"/>
    <property type="project" value="UniProtKB-UniRule"/>
</dbReference>
<evidence type="ECO:0000256" key="12">
    <source>
        <dbReference type="ARBA" id="ARBA00023239"/>
    </source>
</evidence>
<sequence length="391" mass="40094">MRESIQGPAVAALVVAAGSGKRMGGAVPKQYLDLAGQPLIRRAVAALRRHPGIGAIVVVIDPAWAGTAAAALDGLGVEPFVAGAADRQGSVLAGLEALAALPRPPDLVLIHDGARPFVDMPLIDGVLAALKHHPAALPAVAVVDTLKRGDDGLAGGTVPRDGLYRAQTPQGFRFDAILDAHRRFEGDGLTDDTALAEAAGLAVALTPGREENFKVTTEDDLARARHQALTALPDIRTGSGFDVHSLGPGDGVWLGGVKIPHDQSLIGHSDADVALHAITDAVLGAIAAGDIGQHFPPSDPQWRGAASSRFLAHAAGLVAARGGAIAHVDLTIICERPKVGPHRAAISSRIAGILQIAPDRVSVKATTTERLGFTGRGEGIAAQAIATVRLP</sequence>